<feature type="region of interest" description="Disordered" evidence="11">
    <location>
        <begin position="1"/>
        <end position="36"/>
    </location>
</feature>
<evidence type="ECO:0000256" key="7">
    <source>
        <dbReference type="ARBA" id="ARBA00023212"/>
    </source>
</evidence>
<evidence type="ECO:0000313" key="12">
    <source>
        <dbReference type="Proteomes" id="UP000829291"/>
    </source>
</evidence>
<dbReference type="RefSeq" id="XP_015510341.2">
    <property type="nucleotide sequence ID" value="XM_015654855.2"/>
</dbReference>
<dbReference type="AlphaFoldDB" id="A0A6J0B829"/>
<dbReference type="PANTHER" id="PTHR14871">
    <property type="entry name" value="DYNEIN REGULATORY COMPLEX PROTEIN 9"/>
    <property type="match status" value="1"/>
</dbReference>
<evidence type="ECO:0000256" key="3">
    <source>
        <dbReference type="ARBA" id="ARBA00013738"/>
    </source>
</evidence>
<keyword evidence="8" id="KW-0966">Cell projection</keyword>
<organism evidence="13">
    <name type="scientific">Neodiprion lecontei</name>
    <name type="common">Redheaded pine sawfly</name>
    <dbReference type="NCBI Taxonomy" id="441921"/>
    <lineage>
        <taxon>Eukaryota</taxon>
        <taxon>Metazoa</taxon>
        <taxon>Ecdysozoa</taxon>
        <taxon>Arthropoda</taxon>
        <taxon>Hexapoda</taxon>
        <taxon>Insecta</taxon>
        <taxon>Pterygota</taxon>
        <taxon>Neoptera</taxon>
        <taxon>Endopterygota</taxon>
        <taxon>Hymenoptera</taxon>
        <taxon>Tenthredinoidea</taxon>
        <taxon>Diprionidae</taxon>
        <taxon>Diprioninae</taxon>
        <taxon>Neodiprion</taxon>
    </lineage>
</organism>
<evidence type="ECO:0000256" key="8">
    <source>
        <dbReference type="ARBA" id="ARBA00023273"/>
    </source>
</evidence>
<evidence type="ECO:0000256" key="4">
    <source>
        <dbReference type="ARBA" id="ARBA00022490"/>
    </source>
</evidence>
<sequence length="551" mass="63623">MNAVAKTAKSSDVENQTKARTPQRNSYTQQRHSSSNALAKISAVTADQRRASEVGQATISSVRKDEQLAEDTRRKSAHMAVTNVMRISGSELEPNLQNYEETQSGQLEKSYKKETNEQKRVMVQEVPRDEQETTDDLIAKSKPRMQPFVGKAEPVASDIECTTPVSRRTIGNKGSSSDANVKSLTMDHQTATTLSSLEAASFYCVLQECLDFLSILRYVIPAEIDERWDERYKTIAELYGVPDEPKMIFREDMGLLPVIPSVAEKIQRDRTYAYEILRRTTSNIRENKTFESLELVIEDIVKTQEGERELQINWELWTEQAKQLQDLVDYDKLEFDDTRKQRIEMVRKVNADVDNSIFLNGSQLGYVERWEDAQLEKQELKLAQKEGELLSLKANCEKLEKADQIVSGEVRTYLEANTREMEDEIISWTSQYIEELERREQEMTELKDHIEGQLVELEELSLLRDARQVFIDEVLAEKERARKEEEYWREIHRVATLIQAQWRGYMVRKQIGPFKGLRARLKKRKGKGGKAQKMAGKGRKKPRTSPSKKKK</sequence>
<dbReference type="OrthoDB" id="10254713at2759"/>
<dbReference type="InterPro" id="IPR042618">
    <property type="entry name" value="IQCG"/>
</dbReference>
<comment type="subcellular location">
    <subcellularLocation>
        <location evidence="1">Cytoplasm</location>
        <location evidence="1">Cytoskeleton</location>
        <location evidence="1">Flagellum axoneme</location>
    </subcellularLocation>
</comment>
<dbReference type="CDD" id="cd23767">
    <property type="entry name" value="IQCD"/>
    <property type="match status" value="1"/>
</dbReference>
<name>A0A6J0B829_NEOLC</name>
<evidence type="ECO:0000256" key="6">
    <source>
        <dbReference type="ARBA" id="ARBA00023069"/>
    </source>
</evidence>
<evidence type="ECO:0000256" key="5">
    <source>
        <dbReference type="ARBA" id="ARBA00022846"/>
    </source>
</evidence>
<proteinExistence type="inferred from homology"/>
<accession>A0A6J0B829</accession>
<feature type="compositionally biased region" description="Polar residues" evidence="11">
    <location>
        <begin position="18"/>
        <end position="36"/>
    </location>
</feature>
<feature type="coiled-coil region" evidence="10">
    <location>
        <begin position="375"/>
        <end position="402"/>
    </location>
</feature>
<keyword evidence="10" id="KW-0175">Coiled coil</keyword>
<evidence type="ECO:0000256" key="9">
    <source>
        <dbReference type="ARBA" id="ARBA00032183"/>
    </source>
</evidence>
<evidence type="ECO:0000313" key="13">
    <source>
        <dbReference type="RefSeq" id="XP_015510341.2"/>
    </source>
</evidence>
<evidence type="ECO:0000256" key="2">
    <source>
        <dbReference type="ARBA" id="ARBA00008222"/>
    </source>
</evidence>
<keyword evidence="7" id="KW-0206">Cytoskeleton</keyword>
<keyword evidence="5" id="KW-0282">Flagellum</keyword>
<dbReference type="GO" id="GO:0031514">
    <property type="term" value="C:motile cilium"/>
    <property type="evidence" value="ECO:0007669"/>
    <property type="project" value="TreeGrafter"/>
</dbReference>
<dbReference type="GO" id="GO:0044782">
    <property type="term" value="P:cilium organization"/>
    <property type="evidence" value="ECO:0007669"/>
    <property type="project" value="TreeGrafter"/>
</dbReference>
<evidence type="ECO:0000256" key="10">
    <source>
        <dbReference type="SAM" id="Coils"/>
    </source>
</evidence>
<dbReference type="KEGG" id="nlo:107217353"/>
<keyword evidence="6" id="KW-0969">Cilium</keyword>
<dbReference type="InterPro" id="IPR000048">
    <property type="entry name" value="IQ_motif_EF-hand-BS"/>
</dbReference>
<dbReference type="Pfam" id="PF00612">
    <property type="entry name" value="IQ"/>
    <property type="match status" value="1"/>
</dbReference>
<evidence type="ECO:0000256" key="1">
    <source>
        <dbReference type="ARBA" id="ARBA00004611"/>
    </source>
</evidence>
<comment type="similarity">
    <text evidence="2">Belongs to the DRC9 family.</text>
</comment>
<dbReference type="GO" id="GO:0005737">
    <property type="term" value="C:cytoplasm"/>
    <property type="evidence" value="ECO:0007669"/>
    <property type="project" value="TreeGrafter"/>
</dbReference>
<dbReference type="GeneID" id="107217353"/>
<dbReference type="Proteomes" id="UP000829291">
    <property type="component" value="Chromosome 4"/>
</dbReference>
<dbReference type="PANTHER" id="PTHR14871:SF1">
    <property type="entry name" value="DYNEIN REGULATORY COMPLEX PROTEIN 9"/>
    <property type="match status" value="1"/>
</dbReference>
<evidence type="ECO:0000256" key="11">
    <source>
        <dbReference type="SAM" id="MobiDB-lite"/>
    </source>
</evidence>
<feature type="coiled-coil region" evidence="10">
    <location>
        <begin position="429"/>
        <end position="460"/>
    </location>
</feature>
<feature type="region of interest" description="Disordered" evidence="11">
    <location>
        <begin position="520"/>
        <end position="551"/>
    </location>
</feature>
<keyword evidence="4" id="KW-0963">Cytoplasm</keyword>
<dbReference type="SMART" id="SM00015">
    <property type="entry name" value="IQ"/>
    <property type="match status" value="1"/>
</dbReference>
<gene>
    <name evidence="13" type="primary">LOC107217353</name>
</gene>
<dbReference type="InParanoid" id="A0A6J0B829"/>
<protein>
    <recommendedName>
        <fullName evidence="3">Dynein regulatory complex protein 9</fullName>
    </recommendedName>
    <alternativeName>
        <fullName evidence="9">IQ domain-containing protein G</fullName>
    </alternativeName>
</protein>
<reference evidence="13" key="1">
    <citation type="submission" date="2025-08" db="UniProtKB">
        <authorList>
            <consortium name="RefSeq"/>
        </authorList>
    </citation>
    <scope>IDENTIFICATION</scope>
    <source>
        <tissue evidence="13">Thorax and Abdomen</tissue>
    </source>
</reference>
<keyword evidence="12" id="KW-1185">Reference proteome</keyword>
<dbReference type="PROSITE" id="PS50096">
    <property type="entry name" value="IQ"/>
    <property type="match status" value="1"/>
</dbReference>